<feature type="domain" description="4Fe-4S ferredoxin-type" evidence="5">
    <location>
        <begin position="40"/>
        <end position="69"/>
    </location>
</feature>
<accession>A0A942Z8Q8</accession>
<proteinExistence type="predicted"/>
<evidence type="ECO:0000313" key="6">
    <source>
        <dbReference type="EMBL" id="MBS4538523.1"/>
    </source>
</evidence>
<dbReference type="Gene3D" id="3.30.70.20">
    <property type="match status" value="1"/>
</dbReference>
<dbReference type="Proteomes" id="UP000724672">
    <property type="component" value="Unassembled WGS sequence"/>
</dbReference>
<keyword evidence="3" id="KW-0408">Iron</keyword>
<feature type="domain" description="4Fe-4S ferredoxin-type" evidence="5">
    <location>
        <begin position="10"/>
        <end position="39"/>
    </location>
</feature>
<keyword evidence="1" id="KW-0004">4Fe-4S</keyword>
<evidence type="ECO:0000256" key="2">
    <source>
        <dbReference type="ARBA" id="ARBA00022723"/>
    </source>
</evidence>
<dbReference type="InterPro" id="IPR017900">
    <property type="entry name" value="4Fe4S_Fe_S_CS"/>
</dbReference>
<dbReference type="InterPro" id="IPR017896">
    <property type="entry name" value="4Fe4S_Fe-S-bd"/>
</dbReference>
<keyword evidence="7" id="KW-1185">Reference proteome</keyword>
<organism evidence="6 7">
    <name type="scientific">Anaeromonas frigoriresistens</name>
    <dbReference type="NCBI Taxonomy" id="2683708"/>
    <lineage>
        <taxon>Bacteria</taxon>
        <taxon>Bacillati</taxon>
        <taxon>Bacillota</taxon>
        <taxon>Tissierellia</taxon>
        <taxon>Tissierellales</taxon>
        <taxon>Thermohalobacteraceae</taxon>
        <taxon>Anaeromonas</taxon>
    </lineage>
</organism>
<gene>
    <name evidence="6" type="ORF">GOQ27_08610</name>
</gene>
<comment type="caution">
    <text evidence="6">The sequence shown here is derived from an EMBL/GenBank/DDBJ whole genome shotgun (WGS) entry which is preliminary data.</text>
</comment>
<dbReference type="GO" id="GO:0046872">
    <property type="term" value="F:metal ion binding"/>
    <property type="evidence" value="ECO:0007669"/>
    <property type="project" value="UniProtKB-KW"/>
</dbReference>
<keyword evidence="2" id="KW-0479">Metal-binding</keyword>
<protein>
    <submittedName>
        <fullName evidence="6">4Fe-4S dicluster domain-containing protein</fullName>
    </submittedName>
</protein>
<dbReference type="PROSITE" id="PS51379">
    <property type="entry name" value="4FE4S_FER_2"/>
    <property type="match status" value="2"/>
</dbReference>
<dbReference type="SUPFAM" id="SSF54862">
    <property type="entry name" value="4Fe-4S ferredoxins"/>
    <property type="match status" value="1"/>
</dbReference>
<dbReference type="AlphaFoldDB" id="A0A942Z8Q8"/>
<dbReference type="GO" id="GO:0051539">
    <property type="term" value="F:4 iron, 4 sulfur cluster binding"/>
    <property type="evidence" value="ECO:0007669"/>
    <property type="project" value="UniProtKB-KW"/>
</dbReference>
<dbReference type="NCBIfam" id="NF040864">
    <property type="entry name" value="HgcB_ferredoxin"/>
    <property type="match status" value="1"/>
</dbReference>
<dbReference type="EMBL" id="WSFT01000036">
    <property type="protein sequence ID" value="MBS4538523.1"/>
    <property type="molecule type" value="Genomic_DNA"/>
</dbReference>
<name>A0A942Z8Q8_9FIRM</name>
<reference evidence="6" key="1">
    <citation type="submission" date="2019-12" db="EMBL/GenBank/DDBJ databases">
        <title>Clostridiaceae gen. nov. sp. nov., isolated from sediment in Xinjiang, China.</title>
        <authorList>
            <person name="Zhang R."/>
        </authorList>
    </citation>
    <scope>NUCLEOTIDE SEQUENCE</scope>
    <source>
        <strain evidence="6">D2Q-11</strain>
    </source>
</reference>
<dbReference type="PANTHER" id="PTHR43687">
    <property type="entry name" value="ADENYLYLSULFATE REDUCTASE, BETA SUBUNIT"/>
    <property type="match status" value="1"/>
</dbReference>
<evidence type="ECO:0000313" key="7">
    <source>
        <dbReference type="Proteomes" id="UP000724672"/>
    </source>
</evidence>
<sequence>MRHKYLKNVATIELDIEKCIGCKMCINVCPHQVLTIKDKKAFIQNKDYCIECGACDKNCPVDAIMVKSGVG</sequence>
<dbReference type="PANTHER" id="PTHR43687:SF1">
    <property type="entry name" value="FERREDOXIN III"/>
    <property type="match status" value="1"/>
</dbReference>
<keyword evidence="4" id="KW-0411">Iron-sulfur</keyword>
<evidence type="ECO:0000259" key="5">
    <source>
        <dbReference type="PROSITE" id="PS51379"/>
    </source>
</evidence>
<dbReference type="RefSeq" id="WP_203366448.1">
    <property type="nucleotide sequence ID" value="NZ_WSFT01000036.1"/>
</dbReference>
<evidence type="ECO:0000256" key="1">
    <source>
        <dbReference type="ARBA" id="ARBA00022485"/>
    </source>
</evidence>
<evidence type="ECO:0000256" key="3">
    <source>
        <dbReference type="ARBA" id="ARBA00023004"/>
    </source>
</evidence>
<dbReference type="InterPro" id="IPR050572">
    <property type="entry name" value="Fe-S_Ferredoxin"/>
</dbReference>
<dbReference type="Pfam" id="PF13187">
    <property type="entry name" value="Fer4_9"/>
    <property type="match status" value="1"/>
</dbReference>
<evidence type="ECO:0000256" key="4">
    <source>
        <dbReference type="ARBA" id="ARBA00023014"/>
    </source>
</evidence>
<dbReference type="PROSITE" id="PS00198">
    <property type="entry name" value="4FE4S_FER_1"/>
    <property type="match status" value="2"/>
</dbReference>